<dbReference type="Gene3D" id="3.30.300.30">
    <property type="match status" value="1"/>
</dbReference>
<dbReference type="EMBL" id="DSUJ01000011">
    <property type="protein sequence ID" value="HFI92508.1"/>
    <property type="molecule type" value="Genomic_DNA"/>
</dbReference>
<dbReference type="InterPro" id="IPR025110">
    <property type="entry name" value="AMP-bd_C"/>
</dbReference>
<name>A0A7V3E8K4_9BACT</name>
<organism evidence="6">
    <name type="scientific">Ignavibacterium album</name>
    <dbReference type="NCBI Taxonomy" id="591197"/>
    <lineage>
        <taxon>Bacteria</taxon>
        <taxon>Pseudomonadati</taxon>
        <taxon>Ignavibacteriota</taxon>
        <taxon>Ignavibacteria</taxon>
        <taxon>Ignavibacteriales</taxon>
        <taxon>Ignavibacteriaceae</taxon>
        <taxon>Ignavibacterium</taxon>
    </lineage>
</organism>
<dbReference type="AlphaFoldDB" id="A0A7V3E8K4"/>
<dbReference type="PANTHER" id="PTHR43272:SF33">
    <property type="entry name" value="AMP-BINDING DOMAIN-CONTAINING PROTEIN-RELATED"/>
    <property type="match status" value="1"/>
</dbReference>
<evidence type="ECO:0000259" key="4">
    <source>
        <dbReference type="Pfam" id="PF00501"/>
    </source>
</evidence>
<dbReference type="Pfam" id="PF13193">
    <property type="entry name" value="AMP-binding_C"/>
    <property type="match status" value="1"/>
</dbReference>
<comment type="caution">
    <text evidence="6">The sequence shown here is derived from an EMBL/GenBank/DDBJ whole genome shotgun (WGS) entry which is preliminary data.</text>
</comment>
<dbReference type="InterPro" id="IPR000873">
    <property type="entry name" value="AMP-dep_synth/lig_dom"/>
</dbReference>
<sequence>MVKKYALYEVPQISSIQEMLIRSANEYPDKIALEDLIDNPIPKVTFKELRDFVFRFGKALNEIGIKERDHIAVIGENRVQWGITYLTAMTFNLVIVPIDKNLTTNEILNIIHESDSKAIVFSNTFKEMFLEKKSSLMKLKYLISMDEQKSTDEIYSMVEMIEKQNAYVDRLPKIDPSEMAEIIFTSGSLGRAKGVMLSQKNLAANLMAMTSMIKIGPEDRFLSVLPIHHTYECTCGFLCPLYAGASAHYARSLKTVVDDLQKVKATILLGVPLLYDKMFKRIYKGIQEDKIKSKIVPPLVKLTNIADAIGWKSAKKIVFGELHKKFGGSIRLFIAGGAAPDPKVAKGLREFGFNFVQGYGLTETAPIVALNRLYAFKDNAAGLPLPGVQIKINNPDADGVGEIFVKGDNVMLGYYKNPKLTQEAFENGWFKTGDLGYFDEDGFLHIAGRKKNVIIANNGKNVFPEEIEDLLNRSPFIQECMVYGEQNDKHDEVIAAQIVTDAEAFIEYSEKNNVQITPELVNDIISEEIKKVNKELANYKQIRKFYIRDTEFEKTTTQKIKRYLVKQQPE</sequence>
<gene>
    <name evidence="6" type="ORF">ENS31_13405</name>
</gene>
<dbReference type="GO" id="GO:0005524">
    <property type="term" value="F:ATP binding"/>
    <property type="evidence" value="ECO:0007669"/>
    <property type="project" value="UniProtKB-KW"/>
</dbReference>
<evidence type="ECO:0000259" key="5">
    <source>
        <dbReference type="Pfam" id="PF13193"/>
    </source>
</evidence>
<proteinExistence type="predicted"/>
<dbReference type="SUPFAM" id="SSF56801">
    <property type="entry name" value="Acetyl-CoA synthetase-like"/>
    <property type="match status" value="1"/>
</dbReference>
<feature type="domain" description="AMP-binding enzyme C-terminal" evidence="5">
    <location>
        <begin position="466"/>
        <end position="559"/>
    </location>
</feature>
<keyword evidence="1" id="KW-0547">Nucleotide-binding</keyword>
<dbReference type="Pfam" id="PF00501">
    <property type="entry name" value="AMP-binding"/>
    <property type="match status" value="1"/>
</dbReference>
<evidence type="ECO:0000256" key="3">
    <source>
        <dbReference type="ARBA" id="ARBA00024484"/>
    </source>
</evidence>
<dbReference type="PANTHER" id="PTHR43272">
    <property type="entry name" value="LONG-CHAIN-FATTY-ACID--COA LIGASE"/>
    <property type="match status" value="1"/>
</dbReference>
<keyword evidence="2" id="KW-0067">ATP-binding</keyword>
<dbReference type="InterPro" id="IPR045851">
    <property type="entry name" value="AMP-bd_C_sf"/>
</dbReference>
<accession>A0A7V3E8K4</accession>
<evidence type="ECO:0000256" key="1">
    <source>
        <dbReference type="ARBA" id="ARBA00022741"/>
    </source>
</evidence>
<evidence type="ECO:0000313" key="6">
    <source>
        <dbReference type="EMBL" id="HFI92508.1"/>
    </source>
</evidence>
<dbReference type="RefSeq" id="WP_304142572.1">
    <property type="nucleotide sequence ID" value="NZ_JAOAIE010000010.1"/>
</dbReference>
<dbReference type="InterPro" id="IPR042099">
    <property type="entry name" value="ANL_N_sf"/>
</dbReference>
<dbReference type="Gene3D" id="3.40.50.12780">
    <property type="entry name" value="N-terminal domain of ligase-like"/>
    <property type="match status" value="1"/>
</dbReference>
<comment type="catalytic activity">
    <reaction evidence="3">
        <text>a long-chain fatty acid + ATP + CoA = a long-chain fatty acyl-CoA + AMP + diphosphate</text>
        <dbReference type="Rhea" id="RHEA:15421"/>
        <dbReference type="ChEBI" id="CHEBI:30616"/>
        <dbReference type="ChEBI" id="CHEBI:33019"/>
        <dbReference type="ChEBI" id="CHEBI:57287"/>
        <dbReference type="ChEBI" id="CHEBI:57560"/>
        <dbReference type="ChEBI" id="CHEBI:83139"/>
        <dbReference type="ChEBI" id="CHEBI:456215"/>
        <dbReference type="EC" id="6.2.1.3"/>
    </reaction>
    <physiologicalReaction direction="left-to-right" evidence="3">
        <dbReference type="Rhea" id="RHEA:15422"/>
    </physiologicalReaction>
</comment>
<protein>
    <submittedName>
        <fullName evidence="6">Long-chain fatty acid--CoA ligase</fullName>
    </submittedName>
</protein>
<dbReference type="GO" id="GO:0004467">
    <property type="term" value="F:long-chain fatty acid-CoA ligase activity"/>
    <property type="evidence" value="ECO:0007669"/>
    <property type="project" value="UniProtKB-EC"/>
</dbReference>
<keyword evidence="6" id="KW-0436">Ligase</keyword>
<feature type="domain" description="AMP-dependent synthetase/ligase" evidence="4">
    <location>
        <begin position="22"/>
        <end position="415"/>
    </location>
</feature>
<dbReference type="GO" id="GO:0016020">
    <property type="term" value="C:membrane"/>
    <property type="evidence" value="ECO:0007669"/>
    <property type="project" value="TreeGrafter"/>
</dbReference>
<reference evidence="6" key="1">
    <citation type="journal article" date="2020" name="mSystems">
        <title>Genome- and Community-Level Interaction Insights into Carbon Utilization and Element Cycling Functions of Hydrothermarchaeota in Hydrothermal Sediment.</title>
        <authorList>
            <person name="Zhou Z."/>
            <person name="Liu Y."/>
            <person name="Xu W."/>
            <person name="Pan J."/>
            <person name="Luo Z.H."/>
            <person name="Li M."/>
        </authorList>
    </citation>
    <scope>NUCLEOTIDE SEQUENCE [LARGE SCALE GENOMIC DNA]</scope>
    <source>
        <strain evidence="6">SpSt-479</strain>
    </source>
</reference>
<evidence type="ECO:0000256" key="2">
    <source>
        <dbReference type="ARBA" id="ARBA00022840"/>
    </source>
</evidence>